<dbReference type="Gene3D" id="2.30.110.10">
    <property type="entry name" value="Electron Transport, Fmn-binding Protein, Chain A"/>
    <property type="match status" value="1"/>
</dbReference>
<organism evidence="1">
    <name type="scientific">uncultured delta proteobacterium</name>
    <dbReference type="NCBI Taxonomy" id="34034"/>
    <lineage>
        <taxon>Bacteria</taxon>
        <taxon>Deltaproteobacteria</taxon>
        <taxon>environmental samples</taxon>
    </lineage>
</organism>
<name>A0A212IT33_9DELT</name>
<dbReference type="PANTHER" id="PTHR34071">
    <property type="entry name" value="5-NITROIMIDAZOLE ANTIBIOTICS RESISTANCE PROTEIN, NIMA-FAMILY-RELATED PROTEIN-RELATED"/>
    <property type="match status" value="1"/>
</dbReference>
<dbReference type="InterPro" id="IPR024747">
    <property type="entry name" value="Pyridox_Oxase-rel"/>
</dbReference>
<proteinExistence type="predicted"/>
<gene>
    <name evidence="1" type="ORF">KL86DPRO_10001</name>
</gene>
<dbReference type="EMBL" id="FLUQ01000001">
    <property type="protein sequence ID" value="SBV90378.1"/>
    <property type="molecule type" value="Genomic_DNA"/>
</dbReference>
<dbReference type="InterPro" id="IPR012349">
    <property type="entry name" value="Split_barrel_FMN-bd"/>
</dbReference>
<reference evidence="1" key="1">
    <citation type="submission" date="2016-04" db="EMBL/GenBank/DDBJ databases">
        <authorList>
            <person name="Evans L.H."/>
            <person name="Alamgir A."/>
            <person name="Owens N."/>
            <person name="Weber N.D."/>
            <person name="Virtaneva K."/>
            <person name="Barbian K."/>
            <person name="Babar A."/>
            <person name="Rosenke K."/>
        </authorList>
    </citation>
    <scope>NUCLEOTIDE SEQUENCE</scope>
    <source>
        <strain evidence="1">86</strain>
    </source>
</reference>
<evidence type="ECO:0000313" key="1">
    <source>
        <dbReference type="EMBL" id="SBV90378.1"/>
    </source>
</evidence>
<dbReference type="SUPFAM" id="SSF50475">
    <property type="entry name" value="FMN-binding split barrel"/>
    <property type="match status" value="1"/>
</dbReference>
<dbReference type="PANTHER" id="PTHR34071:SF2">
    <property type="entry name" value="FLAVIN-NUCLEOTIDE-BINDING PROTEIN"/>
    <property type="match status" value="1"/>
</dbReference>
<sequence length="159" mass="17758">MHKEMRRKDRLLTDEESRAILEKGQYGILATVNAEGEPYGVPISYVLMNGAIYIHSAAQGEKLDNLARNPMVSFTVVGFAEPVGGQPGLSTYYESCIVFGKAREVTDVKEKIDSLKALTLKYLPEFMNVYEVEIKKEKITKVFAIPLDRVTGKSKKKPA</sequence>
<accession>A0A212IT33</accession>
<dbReference type="Pfam" id="PF12900">
    <property type="entry name" value="Pyridox_ox_2"/>
    <property type="match status" value="1"/>
</dbReference>
<dbReference type="AlphaFoldDB" id="A0A212IT33"/>
<protein>
    <submittedName>
        <fullName evidence="1">Pyridoxamine 5'-phosphate oxidase-related FMN-binding protein</fullName>
    </submittedName>
</protein>